<dbReference type="OrthoDB" id="72892at2759"/>
<feature type="domain" description="URB1 N-terminal" evidence="2">
    <location>
        <begin position="98"/>
        <end position="444"/>
    </location>
</feature>
<evidence type="ECO:0000313" key="5">
    <source>
        <dbReference type="EMBL" id="TPX07345.1"/>
    </source>
</evidence>
<dbReference type="FunCoup" id="A0A507ADX5">
    <property type="interactions" value="280"/>
</dbReference>
<dbReference type="SUPFAM" id="SSF48371">
    <property type="entry name" value="ARM repeat"/>
    <property type="match status" value="1"/>
</dbReference>
<dbReference type="Pfam" id="PF26140">
    <property type="entry name" value="HEAT_URB1"/>
    <property type="match status" value="1"/>
</dbReference>
<feature type="region of interest" description="Disordered" evidence="1">
    <location>
        <begin position="812"/>
        <end position="858"/>
    </location>
</feature>
<evidence type="ECO:0000313" key="6">
    <source>
        <dbReference type="Proteomes" id="UP000319257"/>
    </source>
</evidence>
<dbReference type="InterPro" id="IPR059018">
    <property type="entry name" value="HEAT_URB1"/>
</dbReference>
<evidence type="ECO:0000259" key="2">
    <source>
        <dbReference type="Pfam" id="PF11707"/>
    </source>
</evidence>
<dbReference type="InterPro" id="IPR032436">
    <property type="entry name" value="URB1_C"/>
</dbReference>
<evidence type="ECO:0008006" key="7">
    <source>
        <dbReference type="Google" id="ProtNLM"/>
    </source>
</evidence>
<dbReference type="EMBL" id="SKBQ01000090">
    <property type="protein sequence ID" value="TPX07345.1"/>
    <property type="molecule type" value="Genomic_DNA"/>
</dbReference>
<dbReference type="InterPro" id="IPR021714">
    <property type="entry name" value="URB1_N"/>
</dbReference>
<accession>A0A507ADX5</accession>
<dbReference type="Pfam" id="PF16201">
    <property type="entry name" value="NopRA1"/>
    <property type="match status" value="1"/>
</dbReference>
<name>A0A507ADX5_9PEZI</name>
<dbReference type="GO" id="GO:0000466">
    <property type="term" value="P:maturation of 5.8S rRNA from tricistronic rRNA transcript (SSU-rRNA, 5.8S rRNA, LSU-rRNA)"/>
    <property type="evidence" value="ECO:0007669"/>
    <property type="project" value="TreeGrafter"/>
</dbReference>
<dbReference type="RefSeq" id="XP_030989056.1">
    <property type="nucleotide sequence ID" value="XM_031133421.1"/>
</dbReference>
<proteinExistence type="predicted"/>
<dbReference type="PANTHER" id="PTHR13500:SF0">
    <property type="entry name" value="NUCLEOLAR PRE-RIBOSOMAL-ASSOCIATED PROTEIN 1"/>
    <property type="match status" value="1"/>
</dbReference>
<sequence>MAKRKPRGPEGENPRKRVRIVHEAPTFEEIHAARQLKQLLTFDQDLQKARHGLQSLKVFLDTINDADTRDPEKMGILKDFLEASRPRGDDTSEDAVYLSELMETWSFAAQVNNENIMSAVPVALALLLKIVSQTLDLTPHGLGICRTLLHKRQQELLARNLSADKSKEFIISPTLRLVREAISFDGGVVAKAIFRARSYTYKSLARNMTVKFLGDGLEDGKRPSARTNAIRFFLSSLKFLHAEAKAELLSQKDLVTALTKTLKDDPPYLIIEMLECLKKSVMMDRKVPRIAKSRLLSSMTLSRIAGLYHYHHETQQGDGVVAVDDAAHSFLVHACTTPNAGVLRDQTGFYPKGLDLGQTSQGFEDSPEAGLAKPVLFDQVTGDVPVENIVLFDFIQALRPWSNSKQSDLVIAIFKAAPEIVAGYFISKKSFTFEPKLSATWIGYAALLFSTIQIPIPRFFGAHLTYARSPPPTSILIDNILPLPLTQKVLTRSLSQKSNLVSFFATRLLVIALQKLRQALRLHREAVAMGKASWTASSRRLVDEFCQRCPNMRDAFNAYRTIPPDDLLHREAASRLLRLYYEIIPQAAFSARIDVSPLLAAVLQQLENAGQSSEDKALRLLELENLLVIAGHSPGMRWFSKSDTLAFSPFTSLLKVCVGTDEYTTMSSFGVLDLVAREQQLVWPNPNYLDLAPLMESLRQLKRVKPTALEHVWPFIDNCAARCTATPIKYLEVASEIQINREDTRPMVLSPLWLAIMEQVPFLSGPNGDAHAAESIARFIVGYAGFSESAGEDAAALGEVIKRISDSLPLESKKRRSAKAGKASMRAETRRPAVEVGEEDVSGSTETARSKSTEIDQESLEDMLATPDSVGSDNAALSRWVHKDADELVEEGHAAALVQLLSSEHTSIRKEALTNVMKMAAKIRESTYEEKEQIWLLLAELAESSKGFVDEKPLPSHIVAFACGALKVLKNPLHCLYAKVNAFLTAGPVWNLDKFPLVYEILQEGPSNDDAYYAEVSWLLAYLLESLRTPADLFLVHGKRLFERLLALTANPYARQPVRMQVLRIVYRATAIKGGSDTLVTRFGLISWLESQTAKFSGEEEAKIYKALLRRVWNTCDQERVRQWSQGGIDALLD</sequence>
<organism evidence="5 6">
    <name type="scientific">Thyridium curvatum</name>
    <dbReference type="NCBI Taxonomy" id="1093900"/>
    <lineage>
        <taxon>Eukaryota</taxon>
        <taxon>Fungi</taxon>
        <taxon>Dikarya</taxon>
        <taxon>Ascomycota</taxon>
        <taxon>Pezizomycotina</taxon>
        <taxon>Sordariomycetes</taxon>
        <taxon>Sordariomycetidae</taxon>
        <taxon>Thyridiales</taxon>
        <taxon>Thyridiaceae</taxon>
        <taxon>Thyridium</taxon>
    </lineage>
</organism>
<dbReference type="GeneID" id="41978214"/>
<dbReference type="GO" id="GO:0005730">
    <property type="term" value="C:nucleolus"/>
    <property type="evidence" value="ECO:0007669"/>
    <property type="project" value="TreeGrafter"/>
</dbReference>
<dbReference type="Pfam" id="PF11707">
    <property type="entry name" value="Npa1"/>
    <property type="match status" value="1"/>
</dbReference>
<keyword evidence="6" id="KW-1185">Reference proteome</keyword>
<dbReference type="InParanoid" id="A0A507ADX5"/>
<dbReference type="GO" id="GO:0000463">
    <property type="term" value="P:maturation of LSU-rRNA from tricistronic rRNA transcript (SSU-rRNA, 5.8S rRNA, LSU-rRNA)"/>
    <property type="evidence" value="ECO:0007669"/>
    <property type="project" value="TreeGrafter"/>
</dbReference>
<feature type="domain" description="URB1 C-terminal" evidence="3">
    <location>
        <begin position="896"/>
        <end position="1088"/>
    </location>
</feature>
<dbReference type="InterPro" id="IPR016024">
    <property type="entry name" value="ARM-type_fold"/>
</dbReference>
<dbReference type="InterPro" id="IPR039844">
    <property type="entry name" value="URB1"/>
</dbReference>
<dbReference type="STRING" id="1093900.A0A507ADX5"/>
<evidence type="ECO:0000259" key="4">
    <source>
        <dbReference type="Pfam" id="PF26140"/>
    </source>
</evidence>
<dbReference type="Proteomes" id="UP000319257">
    <property type="component" value="Unassembled WGS sequence"/>
</dbReference>
<dbReference type="AlphaFoldDB" id="A0A507ADX5"/>
<protein>
    <recommendedName>
        <fullName evidence="7">Ribosome biogenesis protein Urb1</fullName>
    </recommendedName>
</protein>
<gene>
    <name evidence="5" type="ORF">E0L32_010767</name>
</gene>
<reference evidence="5 6" key="1">
    <citation type="submission" date="2019-06" db="EMBL/GenBank/DDBJ databases">
        <title>Draft genome sequence of the filamentous fungus Phialemoniopsis curvata isolated from diesel fuel.</title>
        <authorList>
            <person name="Varaljay V.A."/>
            <person name="Lyon W.J."/>
            <person name="Crouch A.L."/>
            <person name="Drake C.E."/>
            <person name="Hollomon J.M."/>
            <person name="Nadeau L.J."/>
            <person name="Nunn H.S."/>
            <person name="Stevenson B.S."/>
            <person name="Bojanowski C.L."/>
            <person name="Crookes-Goodson W.J."/>
        </authorList>
    </citation>
    <scope>NUCLEOTIDE SEQUENCE [LARGE SCALE GENOMIC DNA]</scope>
    <source>
        <strain evidence="5 6">D216</strain>
    </source>
</reference>
<evidence type="ECO:0000256" key="1">
    <source>
        <dbReference type="SAM" id="MobiDB-lite"/>
    </source>
</evidence>
<dbReference type="PANTHER" id="PTHR13500">
    <property type="entry name" value="NUCLEOLAR PRERIBOSOMAL-ASSOCIATED PROTEIN 1"/>
    <property type="match status" value="1"/>
</dbReference>
<comment type="caution">
    <text evidence="5">The sequence shown here is derived from an EMBL/GenBank/DDBJ whole genome shotgun (WGS) entry which is preliminary data.</text>
</comment>
<feature type="domain" description="URB1 central HEAT repeat" evidence="4">
    <location>
        <begin position="633"/>
        <end position="824"/>
    </location>
</feature>
<evidence type="ECO:0000259" key="3">
    <source>
        <dbReference type="Pfam" id="PF16201"/>
    </source>
</evidence>